<evidence type="ECO:0000313" key="1">
    <source>
        <dbReference type="EMBL" id="BES91898.1"/>
    </source>
</evidence>
<dbReference type="EMBL" id="AP028911">
    <property type="protein sequence ID" value="BES91898.1"/>
    <property type="molecule type" value="Genomic_DNA"/>
</dbReference>
<gene>
    <name evidence="1" type="ORF">NTJ_04706</name>
</gene>
<accession>A0ABN7AIW6</accession>
<sequence>MPLPSRCSECPSLAGNLQLLVDIKSVVENSGFLQIWFVSGLAGSGDRYSRRSIFRKWVPFSSESRRHGELGRAPEELESK</sequence>
<proteinExistence type="predicted"/>
<name>A0ABN7AIW6_9HEMI</name>
<dbReference type="Proteomes" id="UP001307889">
    <property type="component" value="Chromosome 3"/>
</dbReference>
<keyword evidence="2" id="KW-1185">Reference proteome</keyword>
<organism evidence="1 2">
    <name type="scientific">Nesidiocoris tenuis</name>
    <dbReference type="NCBI Taxonomy" id="355587"/>
    <lineage>
        <taxon>Eukaryota</taxon>
        <taxon>Metazoa</taxon>
        <taxon>Ecdysozoa</taxon>
        <taxon>Arthropoda</taxon>
        <taxon>Hexapoda</taxon>
        <taxon>Insecta</taxon>
        <taxon>Pterygota</taxon>
        <taxon>Neoptera</taxon>
        <taxon>Paraneoptera</taxon>
        <taxon>Hemiptera</taxon>
        <taxon>Heteroptera</taxon>
        <taxon>Panheteroptera</taxon>
        <taxon>Cimicomorpha</taxon>
        <taxon>Miridae</taxon>
        <taxon>Dicyphina</taxon>
        <taxon>Nesidiocoris</taxon>
    </lineage>
</organism>
<evidence type="ECO:0000313" key="2">
    <source>
        <dbReference type="Proteomes" id="UP001307889"/>
    </source>
</evidence>
<protein>
    <submittedName>
        <fullName evidence="1">Uncharacterized protein</fullName>
    </submittedName>
</protein>
<reference evidence="1 2" key="1">
    <citation type="submission" date="2023-09" db="EMBL/GenBank/DDBJ databases">
        <title>Nesidiocoris tenuis whole genome shotgun sequence.</title>
        <authorList>
            <person name="Shibata T."/>
            <person name="Shimoda M."/>
            <person name="Kobayashi T."/>
            <person name="Uehara T."/>
        </authorList>
    </citation>
    <scope>NUCLEOTIDE SEQUENCE [LARGE SCALE GENOMIC DNA]</scope>
    <source>
        <strain evidence="1 2">Japan</strain>
    </source>
</reference>